<organism evidence="2">
    <name type="scientific">uncultured Solirubrobacteraceae bacterium</name>
    <dbReference type="NCBI Taxonomy" id="1162706"/>
    <lineage>
        <taxon>Bacteria</taxon>
        <taxon>Bacillati</taxon>
        <taxon>Actinomycetota</taxon>
        <taxon>Thermoleophilia</taxon>
        <taxon>Solirubrobacterales</taxon>
        <taxon>Solirubrobacteraceae</taxon>
        <taxon>environmental samples</taxon>
    </lineage>
</organism>
<gene>
    <name evidence="2" type="ORF">AVDCRST_MAG30-188</name>
</gene>
<accession>A0A6J4RL84</accession>
<feature type="region of interest" description="Disordered" evidence="1">
    <location>
        <begin position="253"/>
        <end position="274"/>
    </location>
</feature>
<reference evidence="2" key="1">
    <citation type="submission" date="2020-02" db="EMBL/GenBank/DDBJ databases">
        <authorList>
            <person name="Meier V. D."/>
        </authorList>
    </citation>
    <scope>NUCLEOTIDE SEQUENCE</scope>
    <source>
        <strain evidence="2">AVDCRST_MAG30</strain>
    </source>
</reference>
<evidence type="ECO:0000313" key="2">
    <source>
        <dbReference type="EMBL" id="CAA9472144.1"/>
    </source>
</evidence>
<evidence type="ECO:0000256" key="1">
    <source>
        <dbReference type="SAM" id="MobiDB-lite"/>
    </source>
</evidence>
<evidence type="ECO:0008006" key="3">
    <source>
        <dbReference type="Google" id="ProtNLM"/>
    </source>
</evidence>
<dbReference type="AlphaFoldDB" id="A0A6J4RL84"/>
<protein>
    <recommendedName>
        <fullName evidence="3">Dessication-associated protein</fullName>
    </recommendedName>
</protein>
<sequence>MQENPMNLVNQVIDEQHKDEPAITRRRMVAGAGAVLGSMGVLGAADAMAQKRTGPSYDGPNTPENIINVAATAEVLATIVNTVALERTPDLDRTTRSNIQAAAREELIHYEVLTSDAIGAKPITKRIWVPDDVFESRDRTLITLVVGDQAFINAYLLGTTVFARAGGSSNSRLARIAAEFMGVEAVHRALALQSLGRLGNDRVFMRFGGREEAQGLPTTGQTGFYDITKATDVFTDAGFGFGKQGSKAGRFYDYDEVQRRTPNPAAALNTKTPS</sequence>
<name>A0A6J4RL84_9ACTN</name>
<proteinExistence type="predicted"/>
<dbReference type="EMBL" id="CADCVS010000037">
    <property type="protein sequence ID" value="CAA9472144.1"/>
    <property type="molecule type" value="Genomic_DNA"/>
</dbReference>